<sequence>MNFVVSHDCEILRKKGLWRPLFKTRYVAKYYDTNKKDEYEHGLYNRLFGDNDNSIVIRKNMYEFNLGKDLEQFVVWIRDKHNDPGIDHIVKIIEEEYPDMDYNIYLNKPENKTIKNIQHYHAILKNPSQIYLKKIIILVRHANREPITKLPSIEKLLNNDNMTTNSDAKLLPIGHQNSIKFGDDIRKIYELDDNFISNMVFLSSPFERCRDTLTNIATGLKLKVNFEIIDTEKLKIESKHYVVKFEDITGEFDKLFFKYEKLIDKLGNIFGFQNEFSEDDLKNNINRRLKLAKLYDYYSSMACYKDMGIDTIKFMDEELEKEFEEATLNVYNIMHHNNQFMISSHIKNIISDLINLDSNLVIGCTHDTLIFIIAKFFSHIHKTNFNYELPHYLSNIRIEEWTDGVFRIYYNNWLLNLNSHDLLL</sequence>
<name>A0A3G5AEM2_9VIRU</name>
<evidence type="ECO:0000313" key="1">
    <source>
        <dbReference type="EMBL" id="AYV85617.1"/>
    </source>
</evidence>
<gene>
    <name evidence="1" type="ORF">Satyrvirus26_6</name>
</gene>
<proteinExistence type="predicted"/>
<accession>A0A3G5AEM2</accession>
<dbReference type="CDD" id="cd07040">
    <property type="entry name" value="HP"/>
    <property type="match status" value="1"/>
</dbReference>
<dbReference type="Gene3D" id="3.40.50.1240">
    <property type="entry name" value="Phosphoglycerate mutase-like"/>
    <property type="match status" value="1"/>
</dbReference>
<protein>
    <submittedName>
        <fullName evidence="1">Putative ORFan</fullName>
    </submittedName>
</protein>
<reference evidence="1" key="1">
    <citation type="submission" date="2018-10" db="EMBL/GenBank/DDBJ databases">
        <title>Hidden diversity of soil giant viruses.</title>
        <authorList>
            <person name="Schulz F."/>
            <person name="Alteio L."/>
            <person name="Goudeau D."/>
            <person name="Ryan E.M."/>
            <person name="Malmstrom R.R."/>
            <person name="Blanchard J."/>
            <person name="Woyke T."/>
        </authorList>
    </citation>
    <scope>NUCLEOTIDE SEQUENCE</scope>
    <source>
        <strain evidence="1">SAV1</strain>
    </source>
</reference>
<dbReference type="InterPro" id="IPR029033">
    <property type="entry name" value="His_PPase_superfam"/>
</dbReference>
<dbReference type="EMBL" id="MK072462">
    <property type="protein sequence ID" value="AYV85617.1"/>
    <property type="molecule type" value="Genomic_DNA"/>
</dbReference>
<dbReference type="SUPFAM" id="SSF53254">
    <property type="entry name" value="Phosphoglycerate mutase-like"/>
    <property type="match status" value="1"/>
</dbReference>
<organism evidence="1">
    <name type="scientific">Satyrvirus sp</name>
    <dbReference type="NCBI Taxonomy" id="2487771"/>
    <lineage>
        <taxon>Viruses</taxon>
        <taxon>Varidnaviria</taxon>
        <taxon>Bamfordvirae</taxon>
        <taxon>Nucleocytoviricota</taxon>
        <taxon>Megaviricetes</taxon>
        <taxon>Imitervirales</taxon>
        <taxon>Mimiviridae</taxon>
        <taxon>Megamimivirinae</taxon>
    </lineage>
</organism>